<dbReference type="PANTHER" id="PTHR22792">
    <property type="entry name" value="LUPUS LA PROTEIN-RELATED"/>
    <property type="match status" value="1"/>
</dbReference>
<sequence length="559" mass="59716">MAMAADSSSNHHSSSGQVFSGGDGDGADSPQLRRSNLPSAWAQVVRGEAEAIPGVNQSPPSSSSSLSSLATSVPEQLPFSDCSPSKAAPSSSSSSPPPSNSAAADNSNGNNGNATRPKKPAWNKPSNGLVEVPTAIDADSWPALSESTRASPKPSADPSSKPPMDGSVSNAQGPITTHSPKKQASTHANPHTTPNHALPTRQRPMKRGGGNNVGGPVHSSFTHPPPPPPPPPPFPVFPMPPNAYHNLIPAMPDPSPRDPPFRSNHWDTRPGGFVSQQHAGNDHRNSSRRNYGPHPHGDGTYRNSYGGRKDHDRGNYPNARDVHMQSQRAPPRRFVRPAPPNNPAFIPPQPVRPFGNPIGVPEFIYTMPMDPLRAVQFITHGSPPAMFVPVTEPSLSGLLINQIDYYFSDANLIKDEFLRSNMDDHGWVPISLIASFPRVELEVKGLTQNIQLILSSLRASTVVEVQDDKVRKRNEWMRWIPTSGRLTTEPGSSSPGNSSFNVMATSFQKMTMEDAATSQNSLAGNKDPNSEAGPGSNSTESTAQSHLSNGDVTQSTQSS</sequence>
<dbReference type="PROSITE" id="PS50961">
    <property type="entry name" value="HTH_LA"/>
    <property type="match status" value="1"/>
</dbReference>
<dbReference type="Pfam" id="PF05383">
    <property type="entry name" value="La"/>
    <property type="match status" value="1"/>
</dbReference>
<evidence type="ECO:0000259" key="4">
    <source>
        <dbReference type="PROSITE" id="PS50961"/>
    </source>
</evidence>
<feature type="compositionally biased region" description="Low complexity" evidence="3">
    <location>
        <begin position="58"/>
        <end position="69"/>
    </location>
</feature>
<dbReference type="Gene3D" id="1.10.10.10">
    <property type="entry name" value="Winged helix-like DNA-binding domain superfamily/Winged helix DNA-binding domain"/>
    <property type="match status" value="1"/>
</dbReference>
<feature type="compositionally biased region" description="Low complexity" evidence="3">
    <location>
        <begin position="150"/>
        <end position="163"/>
    </location>
</feature>
<proteinExistence type="predicted"/>
<protein>
    <recommendedName>
        <fullName evidence="4">HTH La-type RNA-binding domain-containing protein</fullName>
    </recommendedName>
</protein>
<feature type="compositionally biased region" description="Pro residues" evidence="3">
    <location>
        <begin position="223"/>
        <end position="241"/>
    </location>
</feature>
<dbReference type="InterPro" id="IPR036388">
    <property type="entry name" value="WH-like_DNA-bd_sf"/>
</dbReference>
<feature type="compositionally biased region" description="Pro residues" evidence="3">
    <location>
        <begin position="337"/>
        <end position="350"/>
    </location>
</feature>
<feature type="compositionally biased region" description="Polar residues" evidence="3">
    <location>
        <begin position="535"/>
        <end position="559"/>
    </location>
</feature>
<name>A0A978VCG5_ZIZJJ</name>
<dbReference type="SUPFAM" id="SSF46785">
    <property type="entry name" value="Winged helix' DNA-binding domain"/>
    <property type="match status" value="1"/>
</dbReference>
<accession>A0A978VCG5</accession>
<feature type="region of interest" description="Disordered" evidence="3">
    <location>
        <begin position="512"/>
        <end position="559"/>
    </location>
</feature>
<dbReference type="Proteomes" id="UP000813462">
    <property type="component" value="Unassembled WGS sequence"/>
</dbReference>
<feature type="compositionally biased region" description="Polar residues" evidence="3">
    <location>
        <begin position="167"/>
        <end position="195"/>
    </location>
</feature>
<dbReference type="CDD" id="cd07323">
    <property type="entry name" value="LAM"/>
    <property type="match status" value="1"/>
</dbReference>
<dbReference type="InterPro" id="IPR045180">
    <property type="entry name" value="La_dom_prot"/>
</dbReference>
<feature type="compositionally biased region" description="Basic and acidic residues" evidence="3">
    <location>
        <begin position="255"/>
        <end position="268"/>
    </location>
</feature>
<evidence type="ECO:0000313" key="5">
    <source>
        <dbReference type="EMBL" id="KAH7528054.1"/>
    </source>
</evidence>
<keyword evidence="1 2" id="KW-0694">RNA-binding</keyword>
<dbReference type="EMBL" id="JAEACU010000005">
    <property type="protein sequence ID" value="KAH7528054.1"/>
    <property type="molecule type" value="Genomic_DNA"/>
</dbReference>
<comment type="caution">
    <text evidence="5">The sequence shown here is derived from an EMBL/GenBank/DDBJ whole genome shotgun (WGS) entry which is preliminary data.</text>
</comment>
<gene>
    <name evidence="5" type="ORF">FEM48_Zijuj05G0031000</name>
</gene>
<dbReference type="InterPro" id="IPR006630">
    <property type="entry name" value="La_HTH"/>
</dbReference>
<dbReference type="AlphaFoldDB" id="A0A978VCG5"/>
<evidence type="ECO:0000256" key="1">
    <source>
        <dbReference type="ARBA" id="ARBA00022884"/>
    </source>
</evidence>
<evidence type="ECO:0000256" key="2">
    <source>
        <dbReference type="PROSITE-ProRule" id="PRU00332"/>
    </source>
</evidence>
<feature type="domain" description="HTH La-type RNA-binding" evidence="4">
    <location>
        <begin position="389"/>
        <end position="482"/>
    </location>
</feature>
<feature type="region of interest" description="Disordered" evidence="3">
    <location>
        <begin position="1"/>
        <end position="350"/>
    </location>
</feature>
<reference evidence="5" key="1">
    <citation type="journal article" date="2021" name="Front. Plant Sci.">
        <title>Chromosome-Scale Genome Assembly for Chinese Sour Jujube and Insights Into Its Genome Evolution and Domestication Signature.</title>
        <authorList>
            <person name="Shen L.-Y."/>
            <person name="Luo H."/>
            <person name="Wang X.-L."/>
            <person name="Wang X.-M."/>
            <person name="Qiu X.-J."/>
            <person name="Liu H."/>
            <person name="Zhou S.-S."/>
            <person name="Jia K.-H."/>
            <person name="Nie S."/>
            <person name="Bao Y.-T."/>
            <person name="Zhang R.-G."/>
            <person name="Yun Q.-Z."/>
            <person name="Chai Y.-H."/>
            <person name="Lu J.-Y."/>
            <person name="Li Y."/>
            <person name="Zhao S.-W."/>
            <person name="Mao J.-F."/>
            <person name="Jia S.-G."/>
            <person name="Mao Y.-M."/>
        </authorList>
    </citation>
    <scope>NUCLEOTIDE SEQUENCE</scope>
    <source>
        <strain evidence="5">AT0</strain>
        <tissue evidence="5">Leaf</tissue>
    </source>
</reference>
<evidence type="ECO:0000256" key="3">
    <source>
        <dbReference type="SAM" id="MobiDB-lite"/>
    </source>
</evidence>
<dbReference type="InterPro" id="IPR036390">
    <property type="entry name" value="WH_DNA-bd_sf"/>
</dbReference>
<organism evidence="5 6">
    <name type="scientific">Ziziphus jujuba var. spinosa</name>
    <dbReference type="NCBI Taxonomy" id="714518"/>
    <lineage>
        <taxon>Eukaryota</taxon>
        <taxon>Viridiplantae</taxon>
        <taxon>Streptophyta</taxon>
        <taxon>Embryophyta</taxon>
        <taxon>Tracheophyta</taxon>
        <taxon>Spermatophyta</taxon>
        <taxon>Magnoliopsida</taxon>
        <taxon>eudicotyledons</taxon>
        <taxon>Gunneridae</taxon>
        <taxon>Pentapetalae</taxon>
        <taxon>rosids</taxon>
        <taxon>fabids</taxon>
        <taxon>Rosales</taxon>
        <taxon>Rhamnaceae</taxon>
        <taxon>Paliureae</taxon>
        <taxon>Ziziphus</taxon>
    </lineage>
</organism>
<feature type="compositionally biased region" description="Low complexity" evidence="3">
    <location>
        <begin position="83"/>
        <end position="114"/>
    </location>
</feature>
<dbReference type="PANTHER" id="PTHR22792:SF155">
    <property type="entry name" value="LA-RELATED PROTEIN 1C-LIKE"/>
    <property type="match status" value="1"/>
</dbReference>
<dbReference type="GO" id="GO:0003723">
    <property type="term" value="F:RNA binding"/>
    <property type="evidence" value="ECO:0007669"/>
    <property type="project" value="UniProtKB-UniRule"/>
</dbReference>
<dbReference type="SMART" id="SM00715">
    <property type="entry name" value="LA"/>
    <property type="match status" value="1"/>
</dbReference>
<evidence type="ECO:0000313" key="6">
    <source>
        <dbReference type="Proteomes" id="UP000813462"/>
    </source>
</evidence>